<dbReference type="PANTHER" id="PTHR37049">
    <property type="entry name" value="PEPTIDASE S41 FAMILY PROTEIN"/>
    <property type="match status" value="1"/>
</dbReference>
<name>A0A179FV46_METCM</name>
<dbReference type="Gene3D" id="3.90.226.10">
    <property type="entry name" value="2-enoyl-CoA Hydratase, Chain A, domain 1"/>
    <property type="match status" value="1"/>
</dbReference>
<keyword evidence="2" id="KW-1133">Transmembrane helix</keyword>
<feature type="domain" description="Tail specific protease" evidence="4">
    <location>
        <begin position="346"/>
        <end position="568"/>
    </location>
</feature>
<dbReference type="InterPro" id="IPR052766">
    <property type="entry name" value="S41A_metabolite_peptidase"/>
</dbReference>
<dbReference type="GeneID" id="28848426"/>
<keyword evidence="2" id="KW-0812">Transmembrane</keyword>
<dbReference type="Proteomes" id="UP000078397">
    <property type="component" value="Unassembled WGS sequence"/>
</dbReference>
<reference evidence="6 7" key="1">
    <citation type="journal article" date="2016" name="PLoS Pathog.">
        <title>Biosynthesis of antibiotic leucinostatins in bio-control fungus Purpureocillium lilacinum and their inhibition on phytophthora revealed by genome mining.</title>
        <authorList>
            <person name="Wang G."/>
            <person name="Liu Z."/>
            <person name="Lin R."/>
            <person name="Li E."/>
            <person name="Mao Z."/>
            <person name="Ling J."/>
            <person name="Yang Y."/>
            <person name="Yin W.B."/>
            <person name="Xie B."/>
        </authorList>
    </citation>
    <scope>NUCLEOTIDE SEQUENCE [LARGE SCALE GENOMIC DNA]</scope>
    <source>
        <strain evidence="6">170</strain>
    </source>
</reference>
<feature type="transmembrane region" description="Helical" evidence="2">
    <location>
        <begin position="754"/>
        <end position="773"/>
    </location>
</feature>
<dbReference type="InterPro" id="IPR056186">
    <property type="entry name" value="PDZ_CPAF-rel"/>
</dbReference>
<sequence>MHFKIIVTILIRAAQSLGEPCAEVSASWAAQATAPFTRDYRAQVPARLAIDCLTSVPVDVEGDIKEIEELKNFLQFQSTLSYLKEGHYANIPEEVHNQPLDLLSRLDDVAESIRNRTFKDEFAVQLAIHNLFRQSGDFHLRFRPDMQEIFLFVRPESKLVSLSEDGVALPQLYLLSDLERDTKISYSALKTINGEDASQYLERLWTHNVYHDADARYNSFFPNPAAQALGMDSGGQFYLTQGLYDGPTTEFKFVNGSHVVRENVAMIREFVNFSGVRDGPSFFAKFCQGKMGRQVRETRIEPSKRSNTNTSSTSFPMPKGYPQPLISQSGLAIQGYHLNSTKYHDVAVLAVPSFQPIAAAKDGRSGKISGFLEAQNVIKEFIAQSARDMRTKLIVDLRGNSGGTIDMAFELFKQLFPGIEPFGASRSRAHEAFRLYSSSVADLVNNRTPTVVNSQLYTDMAGSTANVVANLLNVQGTRFKDFKTYYGPYTANKDEFTAAQRYNFSNHFGGHPLAPYVNLSGYDEHSSARPLRLDPPFRPENIVILQDGFCGSACAMFAQLMGEQGHVQTIAVGGRPRNAPMQGIGGTKGAQLLTFDSIIRHMRTTEEMVKLMYGVQAAMNLVQTTAVGKLLNTSQLYLRSAHSNPDERLNGAVNSLDNLRQGDGSNTPLEFVYEAADCRLFYTKESFFNPVRLWEMSATVKWGNGNGDGDDDDDGNRMVDCVEGSMGHATAAGVKRDVPFSVRKRMAWDDRMQFWGMVLIVGTACFMLLSVVVQQDWRLRWRRR</sequence>
<organism evidence="6 7">
    <name type="scientific">Pochonia chlamydosporia 170</name>
    <dbReference type="NCBI Taxonomy" id="1380566"/>
    <lineage>
        <taxon>Eukaryota</taxon>
        <taxon>Fungi</taxon>
        <taxon>Dikarya</taxon>
        <taxon>Ascomycota</taxon>
        <taxon>Pezizomycotina</taxon>
        <taxon>Sordariomycetes</taxon>
        <taxon>Hypocreomycetidae</taxon>
        <taxon>Hypocreales</taxon>
        <taxon>Clavicipitaceae</taxon>
        <taxon>Pochonia</taxon>
    </lineage>
</organism>
<evidence type="ECO:0000313" key="7">
    <source>
        <dbReference type="Proteomes" id="UP000078397"/>
    </source>
</evidence>
<feature type="region of interest" description="Disordered" evidence="1">
    <location>
        <begin position="298"/>
        <end position="320"/>
    </location>
</feature>
<dbReference type="Pfam" id="PF23658">
    <property type="entry name" value="PDZ_CPAF_rel"/>
    <property type="match status" value="1"/>
</dbReference>
<feature type="signal peptide" evidence="3">
    <location>
        <begin position="1"/>
        <end position="18"/>
    </location>
</feature>
<dbReference type="GO" id="GO:0008236">
    <property type="term" value="F:serine-type peptidase activity"/>
    <property type="evidence" value="ECO:0007669"/>
    <property type="project" value="InterPro"/>
</dbReference>
<dbReference type="AlphaFoldDB" id="A0A179FV46"/>
<gene>
    <name evidence="6" type="ORF">VFPPC_05199</name>
</gene>
<dbReference type="SUPFAM" id="SSF52096">
    <property type="entry name" value="ClpP/crotonase"/>
    <property type="match status" value="1"/>
</dbReference>
<dbReference type="GO" id="GO:0006508">
    <property type="term" value="P:proteolysis"/>
    <property type="evidence" value="ECO:0007669"/>
    <property type="project" value="InterPro"/>
</dbReference>
<dbReference type="InterPro" id="IPR005151">
    <property type="entry name" value="Tail-specific_protease"/>
</dbReference>
<dbReference type="PANTHER" id="PTHR37049:SF4">
    <property type="entry name" value="RHODANESE DOMAIN-CONTAINING PROTEIN"/>
    <property type="match status" value="1"/>
</dbReference>
<feature type="domain" description="CPAF-like PDZ" evidence="5">
    <location>
        <begin position="152"/>
        <end position="269"/>
    </location>
</feature>
<accession>A0A179FV46</accession>
<comment type="caution">
    <text evidence="6">The sequence shown here is derived from an EMBL/GenBank/DDBJ whole genome shotgun (WGS) entry which is preliminary data.</text>
</comment>
<evidence type="ECO:0000259" key="4">
    <source>
        <dbReference type="Pfam" id="PF03572"/>
    </source>
</evidence>
<dbReference type="OrthoDB" id="27214at2759"/>
<evidence type="ECO:0000256" key="2">
    <source>
        <dbReference type="SAM" id="Phobius"/>
    </source>
</evidence>
<evidence type="ECO:0000313" key="6">
    <source>
        <dbReference type="EMBL" id="OAQ69070.1"/>
    </source>
</evidence>
<feature type="chain" id="PRO_5008102095" evidence="3">
    <location>
        <begin position="19"/>
        <end position="784"/>
    </location>
</feature>
<evidence type="ECO:0000256" key="1">
    <source>
        <dbReference type="SAM" id="MobiDB-lite"/>
    </source>
</evidence>
<dbReference type="STRING" id="1380566.A0A179FV46"/>
<proteinExistence type="predicted"/>
<keyword evidence="3" id="KW-0732">Signal</keyword>
<keyword evidence="7" id="KW-1185">Reference proteome</keyword>
<keyword evidence="2" id="KW-0472">Membrane</keyword>
<dbReference type="KEGG" id="pchm:VFPPC_05199"/>
<evidence type="ECO:0000256" key="3">
    <source>
        <dbReference type="SAM" id="SignalP"/>
    </source>
</evidence>
<dbReference type="InterPro" id="IPR029045">
    <property type="entry name" value="ClpP/crotonase-like_dom_sf"/>
</dbReference>
<dbReference type="Pfam" id="PF03572">
    <property type="entry name" value="Peptidase_S41"/>
    <property type="match status" value="1"/>
</dbReference>
<evidence type="ECO:0000259" key="5">
    <source>
        <dbReference type="Pfam" id="PF23658"/>
    </source>
</evidence>
<dbReference type="RefSeq" id="XP_018145920.1">
    <property type="nucleotide sequence ID" value="XM_018284432.1"/>
</dbReference>
<protein>
    <submittedName>
        <fullName evidence="6">Peptidase S41 family protein</fullName>
    </submittedName>
</protein>
<dbReference type="EMBL" id="LSBJ02000003">
    <property type="protein sequence ID" value="OAQ69070.1"/>
    <property type="molecule type" value="Genomic_DNA"/>
</dbReference>